<evidence type="ECO:0000313" key="4">
    <source>
        <dbReference type="Proteomes" id="UP000742631"/>
    </source>
</evidence>
<evidence type="ECO:0000313" key="3">
    <source>
        <dbReference type="EMBL" id="HJE24636.1"/>
    </source>
</evidence>
<comment type="caution">
    <text evidence="3">The sequence shown here is derived from an EMBL/GenBank/DDBJ whole genome shotgun (WGS) entry which is preliminary data.</text>
</comment>
<sequence length="105" mass="10838">MRRFLTSGIKAILAIAVLSTAAHWAMRVQREPAASALPVAALADPATTGSLAPRRSEQSAAEAAIVPASLGGGLDQQHLAKLMAGASTERPKLQKAVAKREASAR</sequence>
<evidence type="ECO:0000256" key="1">
    <source>
        <dbReference type="SAM" id="MobiDB-lite"/>
    </source>
</evidence>
<accession>A0A921JFC3</accession>
<keyword evidence="2" id="KW-0732">Signal</keyword>
<name>A0A921JFC3_9HYPH</name>
<dbReference type="Proteomes" id="UP000742631">
    <property type="component" value="Unassembled WGS sequence"/>
</dbReference>
<reference evidence="3" key="2">
    <citation type="submission" date="2021-09" db="EMBL/GenBank/DDBJ databases">
        <authorList>
            <person name="Gilroy R."/>
        </authorList>
    </citation>
    <scope>NUCLEOTIDE SEQUENCE</scope>
    <source>
        <strain evidence="3">316</strain>
    </source>
</reference>
<feature type="signal peptide" evidence="2">
    <location>
        <begin position="1"/>
        <end position="24"/>
    </location>
</feature>
<protein>
    <submittedName>
        <fullName evidence="3">Uncharacterized protein</fullName>
    </submittedName>
</protein>
<proteinExistence type="predicted"/>
<organism evidence="3 4">
    <name type="scientific">Methylorubrum populi</name>
    <dbReference type="NCBI Taxonomy" id="223967"/>
    <lineage>
        <taxon>Bacteria</taxon>
        <taxon>Pseudomonadati</taxon>
        <taxon>Pseudomonadota</taxon>
        <taxon>Alphaproteobacteria</taxon>
        <taxon>Hyphomicrobiales</taxon>
        <taxon>Methylobacteriaceae</taxon>
        <taxon>Methylorubrum</taxon>
    </lineage>
</organism>
<feature type="chain" id="PRO_5037103707" evidence="2">
    <location>
        <begin position="25"/>
        <end position="105"/>
    </location>
</feature>
<reference evidence="3" key="1">
    <citation type="journal article" date="2021" name="PeerJ">
        <title>Extensive microbial diversity within the chicken gut microbiome revealed by metagenomics and culture.</title>
        <authorList>
            <person name="Gilroy R."/>
            <person name="Ravi A."/>
            <person name="Getino M."/>
            <person name="Pursley I."/>
            <person name="Horton D.L."/>
            <person name="Alikhan N.F."/>
            <person name="Baker D."/>
            <person name="Gharbi K."/>
            <person name="Hall N."/>
            <person name="Watson M."/>
            <person name="Adriaenssens E.M."/>
            <person name="Foster-Nyarko E."/>
            <person name="Jarju S."/>
            <person name="Secka A."/>
            <person name="Antonio M."/>
            <person name="Oren A."/>
            <person name="Chaudhuri R.R."/>
            <person name="La Ragione R."/>
            <person name="Hildebrand F."/>
            <person name="Pallen M.J."/>
        </authorList>
    </citation>
    <scope>NUCLEOTIDE SEQUENCE</scope>
    <source>
        <strain evidence="3">316</strain>
    </source>
</reference>
<feature type="region of interest" description="Disordered" evidence="1">
    <location>
        <begin position="85"/>
        <end position="105"/>
    </location>
</feature>
<dbReference type="EMBL" id="DYYG01000037">
    <property type="protein sequence ID" value="HJE24636.1"/>
    <property type="molecule type" value="Genomic_DNA"/>
</dbReference>
<gene>
    <name evidence="3" type="ORF">K8W01_13340</name>
</gene>
<evidence type="ECO:0000256" key="2">
    <source>
        <dbReference type="SAM" id="SignalP"/>
    </source>
</evidence>
<dbReference type="AlphaFoldDB" id="A0A921JFC3"/>